<organism evidence="7 8">
    <name type="scientific">Candidatus Nealsonbacteria bacterium RIFCSPLOWO2_12_FULL_39_31</name>
    <dbReference type="NCBI Taxonomy" id="1801676"/>
    <lineage>
        <taxon>Bacteria</taxon>
        <taxon>Candidatus Nealsoniibacteriota</taxon>
    </lineage>
</organism>
<comment type="subunit">
    <text evidence="4">Component of the 30S ribosomal translation pre-initiation complex which assembles on the 30S ribosome in the order IF-2 and IF-3, IF-1 and N-formylmethionyl-tRNA(fMet); mRNA recruitment can occur at any time during PIC assembly.</text>
</comment>
<dbReference type="Pfam" id="PF01176">
    <property type="entry name" value="eIF-1a"/>
    <property type="match status" value="1"/>
</dbReference>
<evidence type="ECO:0000313" key="8">
    <source>
        <dbReference type="Proteomes" id="UP000179122"/>
    </source>
</evidence>
<evidence type="ECO:0000256" key="5">
    <source>
        <dbReference type="NCBIfam" id="TIGR00008"/>
    </source>
</evidence>
<dbReference type="InterPro" id="IPR012340">
    <property type="entry name" value="NA-bd_OB-fold"/>
</dbReference>
<dbReference type="GO" id="GO:0003743">
    <property type="term" value="F:translation initiation factor activity"/>
    <property type="evidence" value="ECO:0007669"/>
    <property type="project" value="UniProtKB-UniRule"/>
</dbReference>
<sequence>MNERKSEVKQGLVVYDGIITESLPNNTFRTRINIDNEEQLIVAHISGRMRRNFIRVMPGDKIKVEMSVHDLTKGRVVYRY</sequence>
<dbReference type="InterPro" id="IPR006196">
    <property type="entry name" value="RNA-binding_domain_S1_IF1"/>
</dbReference>
<dbReference type="PANTHER" id="PTHR33370:SF1">
    <property type="entry name" value="TRANSLATION INITIATION FACTOR IF-1, CHLOROPLASTIC"/>
    <property type="match status" value="1"/>
</dbReference>
<dbReference type="GO" id="GO:0005829">
    <property type="term" value="C:cytosol"/>
    <property type="evidence" value="ECO:0007669"/>
    <property type="project" value="TreeGrafter"/>
</dbReference>
<evidence type="ECO:0000256" key="4">
    <source>
        <dbReference type="HAMAP-Rule" id="MF_00075"/>
    </source>
</evidence>
<dbReference type="Gene3D" id="2.40.50.140">
    <property type="entry name" value="Nucleic acid-binding proteins"/>
    <property type="match status" value="1"/>
</dbReference>
<keyword evidence="2 4" id="KW-0396">Initiation factor</keyword>
<protein>
    <recommendedName>
        <fullName evidence="4 5">Translation initiation factor IF-1</fullName>
    </recommendedName>
</protein>
<dbReference type="PANTHER" id="PTHR33370">
    <property type="entry name" value="TRANSLATION INITIATION FACTOR IF-1, CHLOROPLASTIC"/>
    <property type="match status" value="1"/>
</dbReference>
<evidence type="ECO:0000259" key="6">
    <source>
        <dbReference type="PROSITE" id="PS50832"/>
    </source>
</evidence>
<feature type="domain" description="S1-like" evidence="6">
    <location>
        <begin position="3"/>
        <end position="80"/>
    </location>
</feature>
<gene>
    <name evidence="4" type="primary">infA</name>
    <name evidence="7" type="ORF">A3F95_00305</name>
</gene>
<comment type="function">
    <text evidence="4">One of the essential components for the initiation of protein synthesis. Stabilizes the binding of IF-2 and IF-3 on the 30S subunit to which N-formylmethionyl-tRNA(fMet) subsequently binds. Helps modulate mRNA selection, yielding the 30S pre-initiation complex (PIC). Upon addition of the 50S ribosomal subunit IF-1, IF-2 and IF-3 are released leaving the mature 70S translation initiation complex.</text>
</comment>
<keyword evidence="4" id="KW-0963">Cytoplasm</keyword>
<accession>A0A1G2EKB5</accession>
<name>A0A1G2EKB5_9BACT</name>
<dbReference type="HAMAP" id="MF_00075">
    <property type="entry name" value="IF_1"/>
    <property type="match status" value="1"/>
</dbReference>
<dbReference type="Proteomes" id="UP000179122">
    <property type="component" value="Unassembled WGS sequence"/>
</dbReference>
<evidence type="ECO:0000256" key="2">
    <source>
        <dbReference type="ARBA" id="ARBA00022540"/>
    </source>
</evidence>
<dbReference type="FunFam" id="2.40.50.140:FF:000002">
    <property type="entry name" value="Translation initiation factor IF-1"/>
    <property type="match status" value="1"/>
</dbReference>
<reference evidence="7 8" key="1">
    <citation type="journal article" date="2016" name="Nat. Commun.">
        <title>Thousands of microbial genomes shed light on interconnected biogeochemical processes in an aquifer system.</title>
        <authorList>
            <person name="Anantharaman K."/>
            <person name="Brown C.T."/>
            <person name="Hug L.A."/>
            <person name="Sharon I."/>
            <person name="Castelle C.J."/>
            <person name="Probst A.J."/>
            <person name="Thomas B.C."/>
            <person name="Singh A."/>
            <person name="Wilkins M.J."/>
            <person name="Karaoz U."/>
            <person name="Brodie E.L."/>
            <person name="Williams K.H."/>
            <person name="Hubbard S.S."/>
            <person name="Banfield J.F."/>
        </authorList>
    </citation>
    <scope>NUCLEOTIDE SEQUENCE [LARGE SCALE GENOMIC DNA]</scope>
</reference>
<dbReference type="SUPFAM" id="SSF50249">
    <property type="entry name" value="Nucleic acid-binding proteins"/>
    <property type="match status" value="1"/>
</dbReference>
<comment type="caution">
    <text evidence="7">The sequence shown here is derived from an EMBL/GenBank/DDBJ whole genome shotgun (WGS) entry which is preliminary data.</text>
</comment>
<keyword evidence="4" id="KW-0699">rRNA-binding</keyword>
<dbReference type="GO" id="GO:0043022">
    <property type="term" value="F:ribosome binding"/>
    <property type="evidence" value="ECO:0007669"/>
    <property type="project" value="UniProtKB-UniRule"/>
</dbReference>
<dbReference type="InterPro" id="IPR004368">
    <property type="entry name" value="TIF_IF1"/>
</dbReference>
<dbReference type="AlphaFoldDB" id="A0A1G2EKB5"/>
<evidence type="ECO:0000313" key="7">
    <source>
        <dbReference type="EMBL" id="OGZ26217.1"/>
    </source>
</evidence>
<dbReference type="PROSITE" id="PS50832">
    <property type="entry name" value="S1_IF1_TYPE"/>
    <property type="match status" value="1"/>
</dbReference>
<evidence type="ECO:0000256" key="1">
    <source>
        <dbReference type="ARBA" id="ARBA00010939"/>
    </source>
</evidence>
<proteinExistence type="inferred from homology"/>
<keyword evidence="4" id="KW-0694">RNA-binding</keyword>
<evidence type="ECO:0000256" key="3">
    <source>
        <dbReference type="ARBA" id="ARBA00022917"/>
    </source>
</evidence>
<dbReference type="GO" id="GO:0019843">
    <property type="term" value="F:rRNA binding"/>
    <property type="evidence" value="ECO:0007669"/>
    <property type="project" value="UniProtKB-UniRule"/>
</dbReference>
<keyword evidence="3 4" id="KW-0648">Protein biosynthesis</keyword>
<dbReference type="NCBIfam" id="TIGR00008">
    <property type="entry name" value="infA"/>
    <property type="match status" value="1"/>
</dbReference>
<comment type="subcellular location">
    <subcellularLocation>
        <location evidence="4">Cytoplasm</location>
    </subcellularLocation>
</comment>
<dbReference type="EMBL" id="MHML01000033">
    <property type="protein sequence ID" value="OGZ26217.1"/>
    <property type="molecule type" value="Genomic_DNA"/>
</dbReference>
<comment type="similarity">
    <text evidence="1 4">Belongs to the IF-1 family.</text>
</comment>